<feature type="domain" description="SET" evidence="7">
    <location>
        <begin position="586"/>
        <end position="729"/>
    </location>
</feature>
<dbReference type="Pfam" id="PF00856">
    <property type="entry name" value="SET"/>
    <property type="match status" value="1"/>
</dbReference>
<evidence type="ECO:0000256" key="5">
    <source>
        <dbReference type="PROSITE-ProRule" id="PRU00358"/>
    </source>
</evidence>
<dbReference type="GO" id="GO:0042054">
    <property type="term" value="F:histone methyltransferase activity"/>
    <property type="evidence" value="ECO:0007669"/>
    <property type="project" value="InterPro"/>
</dbReference>
<dbReference type="SMART" id="SM00468">
    <property type="entry name" value="PreSET"/>
    <property type="match status" value="1"/>
</dbReference>
<evidence type="ECO:0000313" key="10">
    <source>
        <dbReference type="EMBL" id="KAK4358157.1"/>
    </source>
</evidence>
<feature type="domain" description="Pre-SET" evidence="8">
    <location>
        <begin position="525"/>
        <end position="583"/>
    </location>
</feature>
<dbReference type="SUPFAM" id="SSF88697">
    <property type="entry name" value="PUA domain-like"/>
    <property type="match status" value="1"/>
</dbReference>
<dbReference type="PROSITE" id="PS51575">
    <property type="entry name" value="SAM_MT43_SUVAR39_2"/>
    <property type="match status" value="1"/>
</dbReference>
<name>A0AAE1RW43_9SOLA</name>
<reference evidence="10" key="1">
    <citation type="submission" date="2023-12" db="EMBL/GenBank/DDBJ databases">
        <title>Genome assembly of Anisodus tanguticus.</title>
        <authorList>
            <person name="Wang Y.-J."/>
        </authorList>
    </citation>
    <scope>NUCLEOTIDE SEQUENCE</scope>
    <source>
        <strain evidence="10">KB-2021</strain>
        <tissue evidence="10">Leaf</tissue>
    </source>
</reference>
<dbReference type="AlphaFoldDB" id="A0AAE1RW43"/>
<dbReference type="PANTHER" id="PTHR45660:SF3">
    <property type="entry name" value="HISTONE-LYSINE N-METHYLTRANSFERASE FAMILY MEMBER SUVH9"/>
    <property type="match status" value="1"/>
</dbReference>
<evidence type="ECO:0000256" key="4">
    <source>
        <dbReference type="ARBA" id="ARBA00023242"/>
    </source>
</evidence>
<dbReference type="PANTHER" id="PTHR45660">
    <property type="entry name" value="HISTONE-LYSINE N-METHYLTRANSFERASE SETMAR"/>
    <property type="match status" value="1"/>
</dbReference>
<dbReference type="InterPro" id="IPR001214">
    <property type="entry name" value="SET_dom"/>
</dbReference>
<feature type="region of interest" description="Disordered" evidence="6">
    <location>
        <begin position="125"/>
        <end position="145"/>
    </location>
</feature>
<dbReference type="PROSITE" id="PS50867">
    <property type="entry name" value="PRE_SET"/>
    <property type="match status" value="1"/>
</dbReference>
<organism evidence="10 11">
    <name type="scientific">Anisodus tanguticus</name>
    <dbReference type="NCBI Taxonomy" id="243964"/>
    <lineage>
        <taxon>Eukaryota</taxon>
        <taxon>Viridiplantae</taxon>
        <taxon>Streptophyta</taxon>
        <taxon>Embryophyta</taxon>
        <taxon>Tracheophyta</taxon>
        <taxon>Spermatophyta</taxon>
        <taxon>Magnoliopsida</taxon>
        <taxon>eudicotyledons</taxon>
        <taxon>Gunneridae</taxon>
        <taxon>Pentapetalae</taxon>
        <taxon>asterids</taxon>
        <taxon>lamiids</taxon>
        <taxon>Solanales</taxon>
        <taxon>Solanaceae</taxon>
        <taxon>Solanoideae</taxon>
        <taxon>Hyoscyameae</taxon>
        <taxon>Anisodus</taxon>
    </lineage>
</organism>
<dbReference type="Pfam" id="PF05033">
    <property type="entry name" value="Pre-SET"/>
    <property type="match status" value="1"/>
</dbReference>
<evidence type="ECO:0000256" key="6">
    <source>
        <dbReference type="SAM" id="MobiDB-lite"/>
    </source>
</evidence>
<keyword evidence="2" id="KW-0158">Chromosome</keyword>
<comment type="subcellular location">
    <subcellularLocation>
        <location evidence="1">Chromosome</location>
    </subcellularLocation>
    <subcellularLocation>
        <location evidence="5">Nucleus</location>
    </subcellularLocation>
</comment>
<dbReference type="GO" id="GO:0003690">
    <property type="term" value="F:double-stranded DNA binding"/>
    <property type="evidence" value="ECO:0007669"/>
    <property type="project" value="TreeGrafter"/>
</dbReference>
<accession>A0AAE1RW43</accession>
<dbReference type="SMART" id="SM00317">
    <property type="entry name" value="SET"/>
    <property type="match status" value="1"/>
</dbReference>
<dbReference type="Gene3D" id="2.30.280.10">
    <property type="entry name" value="SRA-YDG"/>
    <property type="match status" value="1"/>
</dbReference>
<sequence>MFNGKAKYKTFANVKEIQKEAHVETDPVQQKDAKQTAAVDLISRLNNYRSYSDSSSVKVLQKMGSLVPFQYLNLQHESTNFTSSPTPTPRIIPRIEPKLEPFDEYTQAYLQTPSFFSNPSPNFNNSSSGSAFTRTQQLPTSDSIPLEIPPGFEETNVYYEFNRIYELFNEASTRRMQQFGDVEVAEHQYSRVEVVEDPDSHAIVSVNNDTRVSENFNTKKKYPQRSSELVRVTHPNPEDQCYLRDAVRKTRMLCDSLRILLNNQHLGPQRRRRGDLKACKILREHGLWMHRDIRILGAIPGVLIGDVFFFRMELCVVGLHGQAEAGIDYVPASQSSNREPIATSVIVSGGYEDNQDGGGVIIYAGHGGKDKYSRQCVHQKLERGNLALERSMHYGIEVRVIRGFKYEGSGNASGEVYVYDGLYRIVEYWFDIGKSGFGVYKYKLVRIENQEEMGSAILRFAQNLRIRPLVAKPTGYISLDISWKKENVPVFLFNDIDDNHDPVYFDYLVKTVYPPYVYQNVGSGNGCECIDGCGDNCFCAMRNGGQFAYDYNGILLRGKPLVFECGPHCQCPPTCRNRVSQKGLRNRFEVFRSRETGWGVRSLDLIQAGSFICEFTGVVLTREQVQIFTMNGDRLVYPSRFPERWAEWGDLSQIYFDYVRPAYPSIPPLDFAMDVSRMRNVACYISHSSSPNAMVQPVLYDHNHVSFPHLMLFAMENIPPLKEVRIDYGVADEWTGKLGHLRLTNLYSS</sequence>
<keyword evidence="11" id="KW-1185">Reference proteome</keyword>
<dbReference type="EMBL" id="JAVYJV010000012">
    <property type="protein sequence ID" value="KAK4358157.1"/>
    <property type="molecule type" value="Genomic_DNA"/>
</dbReference>
<dbReference type="Gene3D" id="2.170.270.10">
    <property type="entry name" value="SET domain"/>
    <property type="match status" value="1"/>
</dbReference>
<evidence type="ECO:0000259" key="8">
    <source>
        <dbReference type="PROSITE" id="PS50867"/>
    </source>
</evidence>
<dbReference type="InterPro" id="IPR036987">
    <property type="entry name" value="SRA-YDG_sf"/>
</dbReference>
<dbReference type="Pfam" id="PF02182">
    <property type="entry name" value="SAD_SRA"/>
    <property type="match status" value="1"/>
</dbReference>
<dbReference type="InterPro" id="IPR025794">
    <property type="entry name" value="H3-K9-MeTrfase_plant"/>
</dbReference>
<evidence type="ECO:0000256" key="1">
    <source>
        <dbReference type="ARBA" id="ARBA00004286"/>
    </source>
</evidence>
<dbReference type="InterPro" id="IPR051357">
    <property type="entry name" value="H3K9_HMTase_SUVAR3-9"/>
</dbReference>
<protein>
    <submittedName>
        <fullName evidence="10">Uncharacterized protein</fullName>
    </submittedName>
</protein>
<dbReference type="InterPro" id="IPR007728">
    <property type="entry name" value="Pre-SET_dom"/>
</dbReference>
<evidence type="ECO:0000313" key="11">
    <source>
        <dbReference type="Proteomes" id="UP001291623"/>
    </source>
</evidence>
<dbReference type="InterPro" id="IPR015947">
    <property type="entry name" value="PUA-like_sf"/>
</dbReference>
<proteinExistence type="predicted"/>
<dbReference type="SUPFAM" id="SSF82199">
    <property type="entry name" value="SET domain"/>
    <property type="match status" value="1"/>
</dbReference>
<dbReference type="Proteomes" id="UP001291623">
    <property type="component" value="Unassembled WGS sequence"/>
</dbReference>
<comment type="caution">
    <text evidence="10">The sequence shown here is derived from an EMBL/GenBank/DDBJ whole genome shotgun (WGS) entry which is preliminary data.</text>
</comment>
<feature type="domain" description="YDG" evidence="9">
    <location>
        <begin position="297"/>
        <end position="446"/>
    </location>
</feature>
<feature type="compositionally biased region" description="Polar residues" evidence="6">
    <location>
        <begin position="129"/>
        <end position="143"/>
    </location>
</feature>
<keyword evidence="3" id="KW-0156">Chromatin regulator</keyword>
<evidence type="ECO:0000256" key="2">
    <source>
        <dbReference type="ARBA" id="ARBA00022454"/>
    </source>
</evidence>
<dbReference type="SMART" id="SM00466">
    <property type="entry name" value="SRA"/>
    <property type="match status" value="1"/>
</dbReference>
<evidence type="ECO:0000259" key="7">
    <source>
        <dbReference type="PROSITE" id="PS50280"/>
    </source>
</evidence>
<keyword evidence="4 5" id="KW-0539">Nucleus</keyword>
<dbReference type="PROSITE" id="PS50280">
    <property type="entry name" value="SET"/>
    <property type="match status" value="1"/>
</dbReference>
<dbReference type="GO" id="GO:0008270">
    <property type="term" value="F:zinc ion binding"/>
    <property type="evidence" value="ECO:0007669"/>
    <property type="project" value="InterPro"/>
</dbReference>
<evidence type="ECO:0000259" key="9">
    <source>
        <dbReference type="PROSITE" id="PS51015"/>
    </source>
</evidence>
<evidence type="ECO:0000256" key="3">
    <source>
        <dbReference type="ARBA" id="ARBA00022853"/>
    </source>
</evidence>
<dbReference type="PROSITE" id="PS51015">
    <property type="entry name" value="YDG"/>
    <property type="match status" value="1"/>
</dbReference>
<gene>
    <name evidence="10" type="ORF">RND71_023767</name>
</gene>
<dbReference type="GO" id="GO:0005694">
    <property type="term" value="C:chromosome"/>
    <property type="evidence" value="ECO:0007669"/>
    <property type="project" value="UniProtKB-SubCell"/>
</dbReference>
<dbReference type="InterPro" id="IPR003105">
    <property type="entry name" value="SRA_YDG"/>
</dbReference>
<dbReference type="InterPro" id="IPR046341">
    <property type="entry name" value="SET_dom_sf"/>
</dbReference>
<dbReference type="GO" id="GO:0005634">
    <property type="term" value="C:nucleus"/>
    <property type="evidence" value="ECO:0007669"/>
    <property type="project" value="UniProtKB-SubCell"/>
</dbReference>